<gene>
    <name evidence="2" type="ORF">PSHT_16489</name>
</gene>
<evidence type="ECO:0008006" key="4">
    <source>
        <dbReference type="Google" id="ProtNLM"/>
    </source>
</evidence>
<keyword evidence="3" id="KW-1185">Reference proteome</keyword>
<evidence type="ECO:0000313" key="2">
    <source>
        <dbReference type="EMBL" id="POV94009.1"/>
    </source>
</evidence>
<dbReference type="OrthoDB" id="2506750at2759"/>
<accession>A0A2S4U9S1</accession>
<dbReference type="GO" id="GO:0006310">
    <property type="term" value="P:DNA recombination"/>
    <property type="evidence" value="ECO:0007669"/>
    <property type="project" value="UniProtKB-KW"/>
</dbReference>
<dbReference type="InterPro" id="IPR013762">
    <property type="entry name" value="Integrase-like_cat_sf"/>
</dbReference>
<dbReference type="AlphaFoldDB" id="A0A2S4U9S1"/>
<organism evidence="2 3">
    <name type="scientific">Puccinia striiformis</name>
    <dbReference type="NCBI Taxonomy" id="27350"/>
    <lineage>
        <taxon>Eukaryota</taxon>
        <taxon>Fungi</taxon>
        <taxon>Dikarya</taxon>
        <taxon>Basidiomycota</taxon>
        <taxon>Pucciniomycotina</taxon>
        <taxon>Pucciniomycetes</taxon>
        <taxon>Pucciniales</taxon>
        <taxon>Pucciniaceae</taxon>
        <taxon>Puccinia</taxon>
    </lineage>
</organism>
<dbReference type="PANTHER" id="PTHR34605">
    <property type="entry name" value="PHAGE_INTEGRASE DOMAIN-CONTAINING PROTEIN"/>
    <property type="match status" value="1"/>
</dbReference>
<dbReference type="Gene3D" id="1.10.443.10">
    <property type="entry name" value="Intergrase catalytic core"/>
    <property type="match status" value="1"/>
</dbReference>
<name>A0A2S4U9S1_9BASI</name>
<sequence>MKSPLCPVDAVERRRGATTGDSNSLFGWDGPHGRINLTKRRVNTILTAVWHNLNRPHLTGHSFRVGGATLRNAVGIDINEIKALGRWTTDCYRRYIKPMSRKEVVKVSIHFRNVILLKLEKKKKGKRRFSLLVRFG</sequence>
<reference evidence="3" key="3">
    <citation type="journal article" date="2018" name="Mol. Plant Microbe Interact.">
        <title>Genome sequence resources for the wheat stripe rust pathogen (Puccinia striiformis f. sp. tritici) and the barley stripe rust pathogen (Puccinia striiformis f. sp. hordei).</title>
        <authorList>
            <person name="Xia C."/>
            <person name="Wang M."/>
            <person name="Yin C."/>
            <person name="Cornejo O.E."/>
            <person name="Hulbert S.H."/>
            <person name="Chen X."/>
        </authorList>
    </citation>
    <scope>NUCLEOTIDE SEQUENCE [LARGE SCALE GENOMIC DNA]</scope>
    <source>
        <strain evidence="3">93TX-2</strain>
    </source>
</reference>
<dbReference type="VEuPathDB" id="FungiDB:PSHT_16489"/>
<dbReference type="InterPro" id="IPR052925">
    <property type="entry name" value="Phage_Integrase-like_Recomb"/>
</dbReference>
<dbReference type="VEuPathDB" id="FungiDB:PSTT_06316"/>
<comment type="caution">
    <text evidence="2">The sequence shown here is derived from an EMBL/GenBank/DDBJ whole genome shotgun (WGS) entry which is preliminary data.</text>
</comment>
<protein>
    <recommendedName>
        <fullName evidence="4">Tyr recombinase domain-containing protein</fullName>
    </recommendedName>
</protein>
<reference evidence="2 3" key="1">
    <citation type="submission" date="2017-12" db="EMBL/GenBank/DDBJ databases">
        <title>Gene loss provides genomic basis for host adaptation in cereal stripe rust fungi.</title>
        <authorList>
            <person name="Xia C."/>
        </authorList>
    </citation>
    <scope>NUCLEOTIDE SEQUENCE [LARGE SCALE GENOMIC DNA]</scope>
    <source>
        <strain evidence="2 3">93TX-2</strain>
    </source>
</reference>
<dbReference type="GO" id="GO:0003677">
    <property type="term" value="F:DNA binding"/>
    <property type="evidence" value="ECO:0007669"/>
    <property type="project" value="InterPro"/>
</dbReference>
<dbReference type="EMBL" id="PKSM01000538">
    <property type="protein sequence ID" value="POV94009.1"/>
    <property type="molecule type" value="Genomic_DNA"/>
</dbReference>
<keyword evidence="1" id="KW-0233">DNA recombination</keyword>
<dbReference type="Proteomes" id="UP000238274">
    <property type="component" value="Unassembled WGS sequence"/>
</dbReference>
<evidence type="ECO:0000256" key="1">
    <source>
        <dbReference type="ARBA" id="ARBA00023172"/>
    </source>
</evidence>
<reference evidence="3" key="2">
    <citation type="journal article" date="2018" name="BMC Genomics">
        <title>Genomic insights into host adaptation between the wheat stripe rust pathogen (Puccinia striiformis f. sp. tritici) and the barley stripe rust pathogen (Puccinia striiformis f. sp. hordei).</title>
        <authorList>
            <person name="Xia C."/>
            <person name="Wang M."/>
            <person name="Yin C."/>
            <person name="Cornejo O.E."/>
            <person name="Hulbert S.H."/>
            <person name="Chen X."/>
        </authorList>
    </citation>
    <scope>NUCLEOTIDE SEQUENCE [LARGE SCALE GENOMIC DNA]</scope>
    <source>
        <strain evidence="3">93TX-2</strain>
    </source>
</reference>
<dbReference type="GO" id="GO:0015074">
    <property type="term" value="P:DNA integration"/>
    <property type="evidence" value="ECO:0007669"/>
    <property type="project" value="InterPro"/>
</dbReference>
<dbReference type="InterPro" id="IPR011010">
    <property type="entry name" value="DNA_brk_join_enz"/>
</dbReference>
<proteinExistence type="predicted"/>
<evidence type="ECO:0000313" key="3">
    <source>
        <dbReference type="Proteomes" id="UP000238274"/>
    </source>
</evidence>
<dbReference type="PANTHER" id="PTHR34605:SF3">
    <property type="entry name" value="P CELL-TYPE AGGLUTINATION PROTEIN MAP4-LIKE-RELATED"/>
    <property type="match status" value="1"/>
</dbReference>
<dbReference type="SUPFAM" id="SSF56349">
    <property type="entry name" value="DNA breaking-rejoining enzymes"/>
    <property type="match status" value="1"/>
</dbReference>